<name>A0A9Q9IJF1_9ACTN</name>
<evidence type="ECO:0000256" key="5">
    <source>
        <dbReference type="ARBA" id="ARBA00022793"/>
    </source>
</evidence>
<dbReference type="InterPro" id="IPR017595">
    <property type="entry name" value="OHCU_decarboxylase-2"/>
</dbReference>
<keyword evidence="6 8" id="KW-0456">Lyase</keyword>
<evidence type="ECO:0000256" key="2">
    <source>
        <dbReference type="ARBA" id="ARBA00004754"/>
    </source>
</evidence>
<proteinExistence type="predicted"/>
<gene>
    <name evidence="8" type="primary">uraD</name>
    <name evidence="8" type="ORF">Daura_11395</name>
</gene>
<dbReference type="Pfam" id="PF09349">
    <property type="entry name" value="OHCU_decarbox"/>
    <property type="match status" value="1"/>
</dbReference>
<dbReference type="NCBIfam" id="TIGR03180">
    <property type="entry name" value="UraD_2"/>
    <property type="match status" value="1"/>
</dbReference>
<evidence type="ECO:0000259" key="7">
    <source>
        <dbReference type="Pfam" id="PF09349"/>
    </source>
</evidence>
<evidence type="ECO:0000256" key="6">
    <source>
        <dbReference type="ARBA" id="ARBA00023239"/>
    </source>
</evidence>
<dbReference type="RefSeq" id="WP_033361183.1">
    <property type="nucleotide sequence ID" value="NZ_CP073767.1"/>
</dbReference>
<dbReference type="EC" id="4.1.1.97" evidence="3"/>
<dbReference type="EMBL" id="CP073767">
    <property type="protein sequence ID" value="UWZ56716.1"/>
    <property type="molecule type" value="Genomic_DNA"/>
</dbReference>
<dbReference type="Gene3D" id="1.10.3330.10">
    <property type="entry name" value="Oxo-4-hydroxy-4-carboxy-5-ureidoimidazoline decarboxylase"/>
    <property type="match status" value="1"/>
</dbReference>
<keyword evidence="9" id="KW-1185">Reference proteome</keyword>
<dbReference type="AlphaFoldDB" id="A0A9Q9IJF1"/>
<feature type="domain" description="Oxo-4-hydroxy-4-carboxy-5-ureidoimidazoline decarboxylase" evidence="7">
    <location>
        <begin position="6"/>
        <end position="155"/>
    </location>
</feature>
<sequence>MLDRFNGLPPAAAKEALLACCASPGWAARVADHRPYPTSADVVVAGVAAFDDLTWPDLATVLAAHPRIGERPAGDTAEAAWSRREQSGVQGAEAEFAEVNRAYEERFGHLFLIFASGKSADEILADARGRLGNDEETERQVVRGELRKIVELRLERLMSDAAALTA</sequence>
<comment type="catalytic activity">
    <reaction evidence="1">
        <text>5-hydroxy-2-oxo-4-ureido-2,5-dihydro-1H-imidazole-5-carboxylate + H(+) = (S)-allantoin + CO2</text>
        <dbReference type="Rhea" id="RHEA:26301"/>
        <dbReference type="ChEBI" id="CHEBI:15378"/>
        <dbReference type="ChEBI" id="CHEBI:15678"/>
        <dbReference type="ChEBI" id="CHEBI:16526"/>
        <dbReference type="ChEBI" id="CHEBI:58639"/>
        <dbReference type="EC" id="4.1.1.97"/>
    </reaction>
</comment>
<organism evidence="8 9">
    <name type="scientific">Dactylosporangium aurantiacum</name>
    <dbReference type="NCBI Taxonomy" id="35754"/>
    <lineage>
        <taxon>Bacteria</taxon>
        <taxon>Bacillati</taxon>
        <taxon>Actinomycetota</taxon>
        <taxon>Actinomycetes</taxon>
        <taxon>Micromonosporales</taxon>
        <taxon>Micromonosporaceae</taxon>
        <taxon>Dactylosporangium</taxon>
    </lineage>
</organism>
<dbReference type="OrthoDB" id="9792386at2"/>
<dbReference type="Proteomes" id="UP001058003">
    <property type="component" value="Chromosome"/>
</dbReference>
<protein>
    <recommendedName>
        <fullName evidence="3">2-oxo-4-hydroxy-4-carboxy-5-ureidoimidazoline decarboxylase</fullName>
        <ecNumber evidence="3">4.1.1.97</ecNumber>
    </recommendedName>
</protein>
<dbReference type="GO" id="GO:0006144">
    <property type="term" value="P:purine nucleobase metabolic process"/>
    <property type="evidence" value="ECO:0007669"/>
    <property type="project" value="UniProtKB-KW"/>
</dbReference>
<dbReference type="InterPro" id="IPR036778">
    <property type="entry name" value="OHCU_decarboxylase_sf"/>
</dbReference>
<dbReference type="PANTHER" id="PTHR43466:SF1">
    <property type="entry name" value="2-OXO-4-HYDROXY-4-CARBOXY-5-UREIDOIMIDAZOLINE DECARBOXYLASE-RELATED"/>
    <property type="match status" value="1"/>
</dbReference>
<dbReference type="NCBIfam" id="NF010372">
    <property type="entry name" value="PRK13798.1"/>
    <property type="match status" value="1"/>
</dbReference>
<keyword evidence="4" id="KW-0659">Purine metabolism</keyword>
<dbReference type="GO" id="GO:0051997">
    <property type="term" value="F:2-oxo-4-hydroxy-4-carboxy-5-ureidoimidazoline decarboxylase activity"/>
    <property type="evidence" value="ECO:0007669"/>
    <property type="project" value="UniProtKB-EC"/>
</dbReference>
<evidence type="ECO:0000256" key="1">
    <source>
        <dbReference type="ARBA" id="ARBA00001163"/>
    </source>
</evidence>
<keyword evidence="5" id="KW-0210">Decarboxylase</keyword>
<evidence type="ECO:0000313" key="9">
    <source>
        <dbReference type="Proteomes" id="UP001058003"/>
    </source>
</evidence>
<dbReference type="PANTHER" id="PTHR43466">
    <property type="entry name" value="2-OXO-4-HYDROXY-4-CARBOXY-5-UREIDOIMIDAZOLINE DECARBOXYLASE-RELATED"/>
    <property type="match status" value="1"/>
</dbReference>
<reference evidence="8" key="1">
    <citation type="submission" date="2021-04" db="EMBL/GenBank/DDBJ databases">
        <title>Dactylosporangium aurantiacum NRRL B-8018 full assembly.</title>
        <authorList>
            <person name="Hartkoorn R.C."/>
            <person name="Beaudoing E."/>
            <person name="Hot D."/>
        </authorList>
    </citation>
    <scope>NUCLEOTIDE SEQUENCE</scope>
    <source>
        <strain evidence="8">NRRL B-8018</strain>
    </source>
</reference>
<evidence type="ECO:0000256" key="3">
    <source>
        <dbReference type="ARBA" id="ARBA00012257"/>
    </source>
</evidence>
<comment type="pathway">
    <text evidence="2">Purine metabolism; urate degradation; (S)-allantoin from urate: step 3/3.</text>
</comment>
<accession>A0A9Q9IJF1</accession>
<dbReference type="KEGG" id="daur:Daura_11395"/>
<evidence type="ECO:0000256" key="4">
    <source>
        <dbReference type="ARBA" id="ARBA00022631"/>
    </source>
</evidence>
<dbReference type="SUPFAM" id="SSF158694">
    <property type="entry name" value="UraD-Like"/>
    <property type="match status" value="1"/>
</dbReference>
<dbReference type="GO" id="GO:0019628">
    <property type="term" value="P:urate catabolic process"/>
    <property type="evidence" value="ECO:0007669"/>
    <property type="project" value="TreeGrafter"/>
</dbReference>
<evidence type="ECO:0000313" key="8">
    <source>
        <dbReference type="EMBL" id="UWZ56716.1"/>
    </source>
</evidence>
<dbReference type="InterPro" id="IPR018020">
    <property type="entry name" value="OHCU_decarboxylase"/>
</dbReference>